<accession>A0A9P9G6T9</accession>
<dbReference type="SUPFAM" id="SSF54001">
    <property type="entry name" value="Cysteine proteinases"/>
    <property type="match status" value="1"/>
</dbReference>
<proteinExistence type="inferred from homology"/>
<dbReference type="Gene3D" id="3.40.395.10">
    <property type="entry name" value="Adenoviral Proteinase, Chain A"/>
    <property type="match status" value="1"/>
</dbReference>
<dbReference type="RefSeq" id="XP_046044004.1">
    <property type="nucleotide sequence ID" value="XM_046194005.1"/>
</dbReference>
<dbReference type="Pfam" id="PF02902">
    <property type="entry name" value="Peptidase_C48"/>
    <property type="match status" value="1"/>
</dbReference>
<feature type="region of interest" description="Disordered" evidence="4">
    <location>
        <begin position="62"/>
        <end position="81"/>
    </location>
</feature>
<evidence type="ECO:0000313" key="6">
    <source>
        <dbReference type="EMBL" id="KAH7232344.1"/>
    </source>
</evidence>
<evidence type="ECO:0000256" key="3">
    <source>
        <dbReference type="ARBA" id="ARBA00022801"/>
    </source>
</evidence>
<dbReference type="GeneID" id="70223959"/>
<organism evidence="6 7">
    <name type="scientific">Fusarium redolens</name>
    <dbReference type="NCBI Taxonomy" id="48865"/>
    <lineage>
        <taxon>Eukaryota</taxon>
        <taxon>Fungi</taxon>
        <taxon>Dikarya</taxon>
        <taxon>Ascomycota</taxon>
        <taxon>Pezizomycotina</taxon>
        <taxon>Sordariomycetes</taxon>
        <taxon>Hypocreomycetidae</taxon>
        <taxon>Hypocreales</taxon>
        <taxon>Nectriaceae</taxon>
        <taxon>Fusarium</taxon>
        <taxon>Fusarium redolens species complex</taxon>
    </lineage>
</organism>
<dbReference type="InterPro" id="IPR038765">
    <property type="entry name" value="Papain-like_cys_pep_sf"/>
</dbReference>
<dbReference type="InterPro" id="IPR003653">
    <property type="entry name" value="Peptidase_C48_C"/>
</dbReference>
<reference evidence="6" key="1">
    <citation type="journal article" date="2021" name="Nat. Commun.">
        <title>Genetic determinants of endophytism in the Arabidopsis root mycobiome.</title>
        <authorList>
            <person name="Mesny F."/>
            <person name="Miyauchi S."/>
            <person name="Thiergart T."/>
            <person name="Pickel B."/>
            <person name="Atanasova L."/>
            <person name="Karlsson M."/>
            <person name="Huettel B."/>
            <person name="Barry K.W."/>
            <person name="Haridas S."/>
            <person name="Chen C."/>
            <person name="Bauer D."/>
            <person name="Andreopoulos W."/>
            <person name="Pangilinan J."/>
            <person name="LaButti K."/>
            <person name="Riley R."/>
            <person name="Lipzen A."/>
            <person name="Clum A."/>
            <person name="Drula E."/>
            <person name="Henrissat B."/>
            <person name="Kohler A."/>
            <person name="Grigoriev I.V."/>
            <person name="Martin F.M."/>
            <person name="Hacquard S."/>
        </authorList>
    </citation>
    <scope>NUCLEOTIDE SEQUENCE</scope>
    <source>
        <strain evidence="6">MPI-CAGE-AT-0023</strain>
    </source>
</reference>
<dbReference type="Proteomes" id="UP000720189">
    <property type="component" value="Unassembled WGS sequence"/>
</dbReference>
<comment type="similarity">
    <text evidence="1">Belongs to the peptidase C48 family.</text>
</comment>
<dbReference type="AlphaFoldDB" id="A0A9P9G6T9"/>
<evidence type="ECO:0000313" key="7">
    <source>
        <dbReference type="Proteomes" id="UP000720189"/>
    </source>
</evidence>
<dbReference type="GO" id="GO:0019783">
    <property type="term" value="F:ubiquitin-like protein peptidase activity"/>
    <property type="evidence" value="ECO:0007669"/>
    <property type="project" value="UniProtKB-ARBA"/>
</dbReference>
<keyword evidence="7" id="KW-1185">Reference proteome</keyword>
<feature type="region of interest" description="Disordered" evidence="4">
    <location>
        <begin position="86"/>
        <end position="118"/>
    </location>
</feature>
<dbReference type="EMBL" id="JAGMUX010000019">
    <property type="protein sequence ID" value="KAH7232344.1"/>
    <property type="molecule type" value="Genomic_DNA"/>
</dbReference>
<dbReference type="GO" id="GO:0006508">
    <property type="term" value="P:proteolysis"/>
    <property type="evidence" value="ECO:0007669"/>
    <property type="project" value="UniProtKB-KW"/>
</dbReference>
<keyword evidence="3" id="KW-0378">Hydrolase</keyword>
<protein>
    <recommendedName>
        <fullName evidence="5">Ubiquitin-like protease family profile domain-containing protein</fullName>
    </recommendedName>
</protein>
<dbReference type="OrthoDB" id="5055018at2759"/>
<name>A0A9P9G6T9_FUSRE</name>
<evidence type="ECO:0000256" key="4">
    <source>
        <dbReference type="SAM" id="MobiDB-lite"/>
    </source>
</evidence>
<gene>
    <name evidence="6" type="ORF">BKA55DRAFT_580999</name>
</gene>
<evidence type="ECO:0000256" key="1">
    <source>
        <dbReference type="ARBA" id="ARBA00005234"/>
    </source>
</evidence>
<comment type="caution">
    <text evidence="6">The sequence shown here is derived from an EMBL/GenBank/DDBJ whole genome shotgun (WGS) entry which is preliminary data.</text>
</comment>
<evidence type="ECO:0000256" key="2">
    <source>
        <dbReference type="ARBA" id="ARBA00022670"/>
    </source>
</evidence>
<feature type="domain" description="Ubiquitin-like protease family profile" evidence="5">
    <location>
        <begin position="149"/>
        <end position="302"/>
    </location>
</feature>
<dbReference type="PROSITE" id="PS50600">
    <property type="entry name" value="ULP_PROTEASE"/>
    <property type="match status" value="1"/>
</dbReference>
<sequence>MRSLTRAIKRTGQPLPALFVVGGPLYNTRFTKRNIANAEAFILRRIQEQGGTAMADHGYARYPLYQPPQDRDDHGQDGETASSFGEAELARASSSPAEQLDIGNDTFAPLNDNDNDNEIALPTSELFQDDHDDAMEVINDFDGSDTLSTDLNEKALARIRNGEWLDDFRIAQLLDRLVSIQPLDAAAIDPLLIDRVPTNGSITHRLGDGTTRDFLLLVPVLCDAHWILLVLQAGDKSVTYFNSMPSLSMDNLLRRVQEVESGLVRGLGYNLGDAVSAGPTWCPEQLNSDECGVAVVVNALYILAKRPLSSTSASCDYATWRYVLAALLEDELVDNLSLVPSDLTKEPTINLGVAEPRPESLRASEYREWMRNERQRLAAHMQSSIDTLLRFSSRCSCHITIINEVVAVLEGLTSPAGQVDTVGQELQSELESLTNALTCVRACIMVNDVAEKALKKQLKGLERQIGLRDAFRERLGVIIRQCRSDHEGLERMVDDVATLIDEMKKECV</sequence>
<dbReference type="GO" id="GO:0008234">
    <property type="term" value="F:cysteine-type peptidase activity"/>
    <property type="evidence" value="ECO:0007669"/>
    <property type="project" value="InterPro"/>
</dbReference>
<keyword evidence="2" id="KW-0645">Protease</keyword>
<evidence type="ECO:0000259" key="5">
    <source>
        <dbReference type="PROSITE" id="PS50600"/>
    </source>
</evidence>